<sequence length="97" mass="11228">MASSLSLLDNAWEKSNIRKTFSIYVKRGWHQRYMSTFWSFKSTDASSNRKSRISPPQRGNRTWKKADMKKFHGCSWSSFASCASNPNAPIQRLKSFS</sequence>
<dbReference type="Proteomes" id="UP000886885">
    <property type="component" value="Chromosome 1D"/>
</dbReference>
<gene>
    <name evidence="2" type="ORF">POTOM_005116</name>
</gene>
<keyword evidence="3" id="KW-1185">Reference proteome</keyword>
<proteinExistence type="predicted"/>
<organism evidence="2 3">
    <name type="scientific">Populus tomentosa</name>
    <name type="common">Chinese white poplar</name>
    <dbReference type="NCBI Taxonomy" id="118781"/>
    <lineage>
        <taxon>Eukaryota</taxon>
        <taxon>Viridiplantae</taxon>
        <taxon>Streptophyta</taxon>
        <taxon>Embryophyta</taxon>
        <taxon>Tracheophyta</taxon>
        <taxon>Spermatophyta</taxon>
        <taxon>Magnoliopsida</taxon>
        <taxon>eudicotyledons</taxon>
        <taxon>Gunneridae</taxon>
        <taxon>Pentapetalae</taxon>
        <taxon>rosids</taxon>
        <taxon>fabids</taxon>
        <taxon>Malpighiales</taxon>
        <taxon>Salicaceae</taxon>
        <taxon>Saliceae</taxon>
        <taxon>Populus</taxon>
    </lineage>
</organism>
<reference evidence="2" key="1">
    <citation type="journal article" date="2020" name="bioRxiv">
        <title>Hybrid origin of Populus tomentosa Carr. identified through genome sequencing and phylogenomic analysis.</title>
        <authorList>
            <person name="An X."/>
            <person name="Gao K."/>
            <person name="Chen Z."/>
            <person name="Li J."/>
            <person name="Yang X."/>
            <person name="Yang X."/>
            <person name="Zhou J."/>
            <person name="Guo T."/>
            <person name="Zhao T."/>
            <person name="Huang S."/>
            <person name="Miao D."/>
            <person name="Khan W.U."/>
            <person name="Rao P."/>
            <person name="Ye M."/>
            <person name="Lei B."/>
            <person name="Liao W."/>
            <person name="Wang J."/>
            <person name="Ji L."/>
            <person name="Li Y."/>
            <person name="Guo B."/>
            <person name="Mustafa N.S."/>
            <person name="Li S."/>
            <person name="Yun Q."/>
            <person name="Keller S.R."/>
            <person name="Mao J."/>
            <person name="Zhang R."/>
            <person name="Strauss S.H."/>
        </authorList>
    </citation>
    <scope>NUCLEOTIDE SEQUENCE</scope>
    <source>
        <strain evidence="2">GM15</strain>
        <tissue evidence="2">Leaf</tissue>
    </source>
</reference>
<feature type="region of interest" description="Disordered" evidence="1">
    <location>
        <begin position="42"/>
        <end position="64"/>
    </location>
</feature>
<evidence type="ECO:0000256" key="1">
    <source>
        <dbReference type="SAM" id="MobiDB-lite"/>
    </source>
</evidence>
<evidence type="ECO:0000313" key="2">
    <source>
        <dbReference type="EMBL" id="KAG6789032.1"/>
    </source>
</evidence>
<dbReference type="EMBL" id="JAAWWB010000002">
    <property type="protein sequence ID" value="KAG6789032.1"/>
    <property type="molecule type" value="Genomic_DNA"/>
</dbReference>
<comment type="caution">
    <text evidence="2">The sequence shown here is derived from an EMBL/GenBank/DDBJ whole genome shotgun (WGS) entry which is preliminary data.</text>
</comment>
<accession>A0A8X8ALW9</accession>
<name>A0A8X8ALW9_POPTO</name>
<evidence type="ECO:0000313" key="3">
    <source>
        <dbReference type="Proteomes" id="UP000886885"/>
    </source>
</evidence>
<dbReference type="AlphaFoldDB" id="A0A8X8ALW9"/>
<protein>
    <submittedName>
        <fullName evidence="2">Uncharacterized protein</fullName>
    </submittedName>
</protein>